<protein>
    <submittedName>
        <fullName evidence="3">MerR family transcriptional regulator, glutamine synthetase repressor</fullName>
    </submittedName>
</protein>
<dbReference type="PROSITE" id="PS50937">
    <property type="entry name" value="HTH_MERR_2"/>
    <property type="match status" value="1"/>
</dbReference>
<dbReference type="EMBL" id="FOTI01000015">
    <property type="protein sequence ID" value="SFL49949.1"/>
    <property type="molecule type" value="Genomic_DNA"/>
</dbReference>
<dbReference type="GO" id="GO:0003677">
    <property type="term" value="F:DNA binding"/>
    <property type="evidence" value="ECO:0007669"/>
    <property type="project" value="UniProtKB-KW"/>
</dbReference>
<dbReference type="Gene3D" id="1.10.1660.10">
    <property type="match status" value="1"/>
</dbReference>
<gene>
    <name evidence="3" type="ORF">SAMN02983006_01314</name>
</gene>
<organism evidence="3 4">
    <name type="scientific">Halanaerobium salsuginis</name>
    <dbReference type="NCBI Taxonomy" id="29563"/>
    <lineage>
        <taxon>Bacteria</taxon>
        <taxon>Bacillati</taxon>
        <taxon>Bacillota</taxon>
        <taxon>Clostridia</taxon>
        <taxon>Halanaerobiales</taxon>
        <taxon>Halanaerobiaceae</taxon>
        <taxon>Halanaerobium</taxon>
    </lineage>
</organism>
<evidence type="ECO:0000256" key="1">
    <source>
        <dbReference type="ARBA" id="ARBA00023125"/>
    </source>
</evidence>
<evidence type="ECO:0000313" key="3">
    <source>
        <dbReference type="EMBL" id="SFL49949.1"/>
    </source>
</evidence>
<keyword evidence="4" id="KW-1185">Reference proteome</keyword>
<dbReference type="GO" id="GO:0003700">
    <property type="term" value="F:DNA-binding transcription factor activity"/>
    <property type="evidence" value="ECO:0007669"/>
    <property type="project" value="InterPro"/>
</dbReference>
<keyword evidence="1" id="KW-0238">DNA-binding</keyword>
<dbReference type="InterPro" id="IPR009061">
    <property type="entry name" value="DNA-bd_dom_put_sf"/>
</dbReference>
<sequence length="135" mass="15892">MSMKKDKHITMREAKERTGLTSRQIRYYDEQNLIFPARSKGNQRLFSESDLQRLLKIKKLLAAGNSIETIRLKMKTPQAKEIDPYAQLSEFEDSINDYADEELDSLYPVSNRFALLKKLTFNDHDINDQEFEEEN</sequence>
<evidence type="ECO:0000259" key="2">
    <source>
        <dbReference type="PROSITE" id="PS50937"/>
    </source>
</evidence>
<dbReference type="InterPro" id="IPR047057">
    <property type="entry name" value="MerR_fam"/>
</dbReference>
<dbReference type="STRING" id="29563.SAMN02983006_01314"/>
<feature type="domain" description="HTH merR-type" evidence="2">
    <location>
        <begin position="8"/>
        <end position="76"/>
    </location>
</feature>
<dbReference type="Proteomes" id="UP000199006">
    <property type="component" value="Unassembled WGS sequence"/>
</dbReference>
<dbReference type="Pfam" id="PF13411">
    <property type="entry name" value="MerR_1"/>
    <property type="match status" value="1"/>
</dbReference>
<evidence type="ECO:0000313" key="4">
    <source>
        <dbReference type="Proteomes" id="UP000199006"/>
    </source>
</evidence>
<proteinExistence type="predicted"/>
<dbReference type="InterPro" id="IPR000551">
    <property type="entry name" value="MerR-type_HTH_dom"/>
</dbReference>
<name>A0A1I4I6C0_9FIRM</name>
<dbReference type="SMART" id="SM00422">
    <property type="entry name" value="HTH_MERR"/>
    <property type="match status" value="1"/>
</dbReference>
<dbReference type="PANTHER" id="PTHR30204">
    <property type="entry name" value="REDOX-CYCLING DRUG-SENSING TRANSCRIPTIONAL ACTIVATOR SOXR"/>
    <property type="match status" value="1"/>
</dbReference>
<dbReference type="PANTHER" id="PTHR30204:SF93">
    <property type="entry name" value="HTH MERR-TYPE DOMAIN-CONTAINING PROTEIN"/>
    <property type="match status" value="1"/>
</dbReference>
<accession>A0A1I4I6C0</accession>
<dbReference type="AlphaFoldDB" id="A0A1I4I6C0"/>
<dbReference type="SUPFAM" id="SSF46955">
    <property type="entry name" value="Putative DNA-binding domain"/>
    <property type="match status" value="1"/>
</dbReference>
<reference evidence="3 4" key="1">
    <citation type="submission" date="2016-10" db="EMBL/GenBank/DDBJ databases">
        <authorList>
            <person name="de Groot N.N."/>
        </authorList>
    </citation>
    <scope>NUCLEOTIDE SEQUENCE [LARGE SCALE GENOMIC DNA]</scope>
    <source>
        <strain evidence="3 4">ATCC 51327</strain>
    </source>
</reference>